<protein>
    <submittedName>
        <fullName evidence="1">Uncharacterized protein</fullName>
    </submittedName>
</protein>
<dbReference type="KEGG" id="saca:FFV09_22185"/>
<dbReference type="AlphaFoldDB" id="A0A4Y6V3E8"/>
<evidence type="ECO:0000313" key="2">
    <source>
        <dbReference type="Proteomes" id="UP000316968"/>
    </source>
</evidence>
<sequence length="219" mass="25744">MEMVRQRIKQLPPQTTVYQFVDAVNEDFLEKWRSLSPLRPYEQQFQAVAAVYSRHYRQIWLIGDCQLLIDGRHHENPKKSDSVLSEMRSLILTLHESRSNDPNDPPTGEDEGRSFILPWIQQACRFANRNIPDYGYAVLNGEPVPERLLRIFQLDEEPHEIVLASDGYPWLESTLEQTEDRLQKQLREDPLCYKQYRSTKGRTAQAGSFDDRTYVKFQI</sequence>
<gene>
    <name evidence="1" type="ORF">FFV09_22185</name>
</gene>
<keyword evidence="2" id="KW-1185">Reference proteome</keyword>
<reference evidence="1 2" key="1">
    <citation type="submission" date="2019-06" db="EMBL/GenBank/DDBJ databases">
        <title>Saccharibacillus brassicae sp. nov., an endophytic bacterium isolated from Chinese cabbage seeds (Brassica pekinensis).</title>
        <authorList>
            <person name="Jiang L."/>
            <person name="Lee J."/>
            <person name="Kim S.W."/>
        </authorList>
    </citation>
    <scope>NUCLEOTIDE SEQUENCE [LARGE SCALE GENOMIC DNA]</scope>
    <source>
        <strain evidence="2">KCTC 43072 / ATSA2</strain>
    </source>
</reference>
<organism evidence="1 2">
    <name type="scientific">Saccharibacillus brassicae</name>
    <dbReference type="NCBI Taxonomy" id="2583377"/>
    <lineage>
        <taxon>Bacteria</taxon>
        <taxon>Bacillati</taxon>
        <taxon>Bacillota</taxon>
        <taxon>Bacilli</taxon>
        <taxon>Bacillales</taxon>
        <taxon>Paenibacillaceae</taxon>
        <taxon>Saccharibacillus</taxon>
    </lineage>
</organism>
<accession>A0A4Y6V3E8</accession>
<name>A0A4Y6V3E8_SACBS</name>
<dbReference type="Proteomes" id="UP000316968">
    <property type="component" value="Chromosome"/>
</dbReference>
<proteinExistence type="predicted"/>
<evidence type="ECO:0000313" key="1">
    <source>
        <dbReference type="EMBL" id="QDH23894.1"/>
    </source>
</evidence>
<dbReference type="EMBL" id="CP041217">
    <property type="protein sequence ID" value="QDH23894.1"/>
    <property type="molecule type" value="Genomic_DNA"/>
</dbReference>
<dbReference type="OrthoDB" id="508128at2"/>